<proteinExistence type="predicted"/>
<evidence type="ECO:0000313" key="3">
    <source>
        <dbReference type="EMBL" id="MFC4310674.1"/>
    </source>
</evidence>
<sequence>MKALRLLTILAACCATGTVSVGWAAEPAPAKPATPAAAKPADPKPAGESAAPKSDEQTQAQQGTKTEEDGEKTPAAKPAKSSGKGGSPERFVPSEQVRADFDVSFPIDI</sequence>
<protein>
    <submittedName>
        <fullName evidence="3">Uncharacterized protein</fullName>
    </submittedName>
</protein>
<gene>
    <name evidence="3" type="ORF">ACFPN2_16395</name>
</gene>
<feature type="compositionally biased region" description="Low complexity" evidence="1">
    <location>
        <begin position="26"/>
        <end position="46"/>
    </location>
</feature>
<evidence type="ECO:0000256" key="1">
    <source>
        <dbReference type="SAM" id="MobiDB-lite"/>
    </source>
</evidence>
<evidence type="ECO:0000313" key="4">
    <source>
        <dbReference type="Proteomes" id="UP001595904"/>
    </source>
</evidence>
<dbReference type="RefSeq" id="WP_380598353.1">
    <property type="nucleotide sequence ID" value="NZ_JBHSDU010000003.1"/>
</dbReference>
<keyword evidence="4" id="KW-1185">Reference proteome</keyword>
<reference evidence="4" key="1">
    <citation type="journal article" date="2019" name="Int. J. Syst. Evol. Microbiol.">
        <title>The Global Catalogue of Microorganisms (GCM) 10K type strain sequencing project: providing services to taxonomists for standard genome sequencing and annotation.</title>
        <authorList>
            <consortium name="The Broad Institute Genomics Platform"/>
            <consortium name="The Broad Institute Genome Sequencing Center for Infectious Disease"/>
            <person name="Wu L."/>
            <person name="Ma J."/>
        </authorList>
    </citation>
    <scope>NUCLEOTIDE SEQUENCE [LARGE SCALE GENOMIC DNA]</scope>
    <source>
        <strain evidence="4">CGMCC 1.10759</strain>
    </source>
</reference>
<accession>A0ABV8SVV9</accession>
<evidence type="ECO:0000256" key="2">
    <source>
        <dbReference type="SAM" id="SignalP"/>
    </source>
</evidence>
<dbReference type="Proteomes" id="UP001595904">
    <property type="component" value="Unassembled WGS sequence"/>
</dbReference>
<feature type="chain" id="PRO_5046831345" evidence="2">
    <location>
        <begin position="25"/>
        <end position="109"/>
    </location>
</feature>
<comment type="caution">
    <text evidence="3">The sequence shown here is derived from an EMBL/GenBank/DDBJ whole genome shotgun (WGS) entry which is preliminary data.</text>
</comment>
<organism evidence="3 4">
    <name type="scientific">Steroidobacter flavus</name>
    <dbReference type="NCBI Taxonomy" id="1842136"/>
    <lineage>
        <taxon>Bacteria</taxon>
        <taxon>Pseudomonadati</taxon>
        <taxon>Pseudomonadota</taxon>
        <taxon>Gammaproteobacteria</taxon>
        <taxon>Steroidobacterales</taxon>
        <taxon>Steroidobacteraceae</taxon>
        <taxon>Steroidobacter</taxon>
    </lineage>
</organism>
<feature type="compositionally biased region" description="Basic and acidic residues" evidence="1">
    <location>
        <begin position="65"/>
        <end position="74"/>
    </location>
</feature>
<feature type="signal peptide" evidence="2">
    <location>
        <begin position="1"/>
        <end position="24"/>
    </location>
</feature>
<name>A0ABV8SVV9_9GAMM</name>
<keyword evidence="2" id="KW-0732">Signal</keyword>
<dbReference type="EMBL" id="JBHSDU010000003">
    <property type="protein sequence ID" value="MFC4310674.1"/>
    <property type="molecule type" value="Genomic_DNA"/>
</dbReference>
<feature type="region of interest" description="Disordered" evidence="1">
    <location>
        <begin position="26"/>
        <end position="109"/>
    </location>
</feature>